<feature type="domain" description="Formyl transferase N-terminal" evidence="3">
    <location>
        <begin position="85"/>
        <end position="265"/>
    </location>
</feature>
<protein>
    <submittedName>
        <fullName evidence="4">Formyltetrahydrofolate deformylase</fullName>
    </submittedName>
</protein>
<dbReference type="PANTHER" id="PTHR42706">
    <property type="entry name" value="FORMYLTETRAHYDROFOLATE DEFORMYLASE"/>
    <property type="match status" value="1"/>
</dbReference>
<evidence type="ECO:0000256" key="1">
    <source>
        <dbReference type="ARBA" id="ARBA00022563"/>
    </source>
</evidence>
<dbReference type="SUPFAM" id="SSF53328">
    <property type="entry name" value="Formyltransferase"/>
    <property type="match status" value="1"/>
</dbReference>
<dbReference type="PIRSF" id="PIRSF036480">
    <property type="entry name" value="FormyFH4_hydr"/>
    <property type="match status" value="1"/>
</dbReference>
<keyword evidence="1" id="KW-0554">One-carbon metabolism</keyword>
<dbReference type="NCBIfam" id="NF004684">
    <property type="entry name" value="PRK06027.1"/>
    <property type="match status" value="1"/>
</dbReference>
<evidence type="ECO:0000259" key="3">
    <source>
        <dbReference type="Pfam" id="PF00551"/>
    </source>
</evidence>
<dbReference type="RefSeq" id="WP_344870883.1">
    <property type="nucleotide sequence ID" value="NZ_BAABAL010000004.1"/>
</dbReference>
<dbReference type="PANTHER" id="PTHR42706:SF1">
    <property type="entry name" value="FORMYLTETRAHYDROFOLATE DEFORMYLASE 2, MITOCHONDRIAL"/>
    <property type="match status" value="1"/>
</dbReference>
<comment type="caution">
    <text evidence="4">The sequence shown here is derived from an EMBL/GenBank/DDBJ whole genome shotgun (WGS) entry which is preliminary data.</text>
</comment>
<accession>A0ABP7R0G2</accession>
<reference evidence="5" key="1">
    <citation type="journal article" date="2019" name="Int. J. Syst. Evol. Microbiol.">
        <title>The Global Catalogue of Microorganisms (GCM) 10K type strain sequencing project: providing services to taxonomists for standard genome sequencing and annotation.</title>
        <authorList>
            <consortium name="The Broad Institute Genomics Platform"/>
            <consortium name="The Broad Institute Genome Sequencing Center for Infectious Disease"/>
            <person name="Wu L."/>
            <person name="Ma J."/>
        </authorList>
    </citation>
    <scope>NUCLEOTIDE SEQUENCE [LARGE SCALE GENOMIC DNA]</scope>
    <source>
        <strain evidence="5">JCM 17342</strain>
    </source>
</reference>
<keyword evidence="2" id="KW-0378">Hydrolase</keyword>
<gene>
    <name evidence="4" type="primary">purU_1</name>
    <name evidence="4" type="ORF">GCM10022247_05670</name>
</gene>
<dbReference type="Pfam" id="PF00551">
    <property type="entry name" value="Formyl_trans_N"/>
    <property type="match status" value="1"/>
</dbReference>
<dbReference type="Gene3D" id="3.40.50.170">
    <property type="entry name" value="Formyl transferase, N-terminal domain"/>
    <property type="match status" value="1"/>
</dbReference>
<dbReference type="EMBL" id="BAABAL010000004">
    <property type="protein sequence ID" value="GAA3989921.1"/>
    <property type="molecule type" value="Genomic_DNA"/>
</dbReference>
<name>A0ABP7R0G2_9PSEU</name>
<evidence type="ECO:0000256" key="2">
    <source>
        <dbReference type="ARBA" id="ARBA00022801"/>
    </source>
</evidence>
<dbReference type="InterPro" id="IPR002376">
    <property type="entry name" value="Formyl_transf_N"/>
</dbReference>
<sequence length="286" mass="30881">MGAGEYVLVGTVPSGVGAVETALDWVGRHGVLGDSRVAPGTAGNLFVRLVFSSERQERELRDGFAAIGTQWVSRCEIHSLTRRPRVLVLGSQQTHCAADLLDRWANGRLDAQIAAVVSNHSTLEPVAAAHGVPFTRLRIDDTGPAEAEQELRRLVKEHSAELVVLARYMRILSPELCAWLDGRDVPAINVHHSLLPSFVGARPYRQAATRGVKGVGATAHYVTAELDQGPIIAQQWRSASHLACPSEADLARLGRDAEVTVLAEAVQLHCQHRVLRAEDGTTVVLG</sequence>
<dbReference type="InterPro" id="IPR004810">
    <property type="entry name" value="PurU"/>
</dbReference>
<dbReference type="PRINTS" id="PR01575">
    <property type="entry name" value="FFH4HYDRLASE"/>
</dbReference>
<proteinExistence type="predicted"/>
<evidence type="ECO:0000313" key="5">
    <source>
        <dbReference type="Proteomes" id="UP001501747"/>
    </source>
</evidence>
<dbReference type="InterPro" id="IPR036477">
    <property type="entry name" value="Formyl_transf_N_sf"/>
</dbReference>
<keyword evidence="5" id="KW-1185">Reference proteome</keyword>
<dbReference type="Proteomes" id="UP001501747">
    <property type="component" value="Unassembled WGS sequence"/>
</dbReference>
<evidence type="ECO:0000313" key="4">
    <source>
        <dbReference type="EMBL" id="GAA3989921.1"/>
    </source>
</evidence>
<organism evidence="4 5">
    <name type="scientific">Allokutzneria multivorans</name>
    <dbReference type="NCBI Taxonomy" id="1142134"/>
    <lineage>
        <taxon>Bacteria</taxon>
        <taxon>Bacillati</taxon>
        <taxon>Actinomycetota</taxon>
        <taxon>Actinomycetes</taxon>
        <taxon>Pseudonocardiales</taxon>
        <taxon>Pseudonocardiaceae</taxon>
        <taxon>Allokutzneria</taxon>
    </lineage>
</organism>